<accession>A0AAX3BDX9</accession>
<reference evidence="2" key="1">
    <citation type="submission" date="2021-04" db="EMBL/GenBank/DDBJ databases">
        <authorList>
            <person name="Postec A."/>
        </authorList>
    </citation>
    <scope>NUCLEOTIDE SEQUENCE</scope>
    <source>
        <strain evidence="2">F1F22</strain>
    </source>
</reference>
<gene>
    <name evidence="2" type="ORF">KDW03_01215</name>
</gene>
<evidence type="ECO:0000313" key="2">
    <source>
        <dbReference type="EMBL" id="URA10451.1"/>
    </source>
</evidence>
<evidence type="ECO:0008006" key="4">
    <source>
        <dbReference type="Google" id="ProtNLM"/>
    </source>
</evidence>
<keyword evidence="1" id="KW-0732">Signal</keyword>
<feature type="chain" id="PRO_5043847544" description="Lipoprotein" evidence="1">
    <location>
        <begin position="20"/>
        <end position="114"/>
    </location>
</feature>
<dbReference type="PROSITE" id="PS51257">
    <property type="entry name" value="PROKAR_LIPOPROTEIN"/>
    <property type="match status" value="1"/>
</dbReference>
<sequence length="114" mass="12851">MKQKTFLLFMVLAGLVVLGCTTTSPEPKTTLTIENQTGLDLELVYWGDVSFNTTQIWDEAYQEYYDGLPNGESCTKEVSPGVHNIEFCVVNDPNSYYISDIEVQKGEQKVYVIP</sequence>
<dbReference type="KEGG" id="taqu:KDW03_01215"/>
<dbReference type="AlphaFoldDB" id="A0AAX3BDX9"/>
<keyword evidence="3" id="KW-1185">Reference proteome</keyword>
<proteinExistence type="predicted"/>
<organism evidence="2 3">
    <name type="scientific">Thermospira aquatica</name>
    <dbReference type="NCBI Taxonomy" id="2828656"/>
    <lineage>
        <taxon>Bacteria</taxon>
        <taxon>Pseudomonadati</taxon>
        <taxon>Spirochaetota</taxon>
        <taxon>Spirochaetia</taxon>
        <taxon>Brevinematales</taxon>
        <taxon>Thermospiraceae</taxon>
        <taxon>Thermospira</taxon>
    </lineage>
</organism>
<evidence type="ECO:0000256" key="1">
    <source>
        <dbReference type="SAM" id="SignalP"/>
    </source>
</evidence>
<protein>
    <recommendedName>
        <fullName evidence="4">Lipoprotein</fullName>
    </recommendedName>
</protein>
<dbReference type="RefSeq" id="WP_271435578.1">
    <property type="nucleotide sequence ID" value="NZ_CP073355.1"/>
</dbReference>
<feature type="signal peptide" evidence="1">
    <location>
        <begin position="1"/>
        <end position="19"/>
    </location>
</feature>
<reference evidence="2" key="2">
    <citation type="submission" date="2022-06" db="EMBL/GenBank/DDBJ databases">
        <title>Thermospira aquatica gen. nov., sp. nov.</title>
        <authorList>
            <person name="Ben Ali Gam Z."/>
            <person name="Labat M."/>
        </authorList>
    </citation>
    <scope>NUCLEOTIDE SEQUENCE</scope>
    <source>
        <strain evidence="2">F1F22</strain>
    </source>
</reference>
<name>A0AAX3BDX9_9SPIR</name>
<evidence type="ECO:0000313" key="3">
    <source>
        <dbReference type="Proteomes" id="UP001056539"/>
    </source>
</evidence>
<dbReference type="EMBL" id="CP073355">
    <property type="protein sequence ID" value="URA10451.1"/>
    <property type="molecule type" value="Genomic_DNA"/>
</dbReference>
<dbReference type="Proteomes" id="UP001056539">
    <property type="component" value="Chromosome"/>
</dbReference>